<accession>A0A4Y5JY82</accession>
<organism evidence="1 2">
    <name type="scientific">Pseudomonas phage vB_PaeM_PA5oct</name>
    <dbReference type="NCBI Taxonomy" id="2163605"/>
    <lineage>
        <taxon>Viruses</taxon>
        <taxon>Duplodnaviria</taxon>
        <taxon>Heunggongvirae</taxon>
        <taxon>Uroviricota</taxon>
        <taxon>Caudoviricetes</taxon>
        <taxon>Arenbergviridae</taxon>
        <taxon>Wroclawvirus</taxon>
        <taxon>Wroclawvirus PA5oct</taxon>
    </lineage>
</organism>
<dbReference type="EMBL" id="MK797984">
    <property type="protein sequence ID" value="QCG76183.1"/>
    <property type="molecule type" value="Genomic_DNA"/>
</dbReference>
<sequence>MSNLNDFFGSSGSEGGGAEVKRLDDLVDVSVASPTNGQTLVFDNTGWVNRKLSYNDLSNLPSISNTLSGLDDVDTAGTIAGYVLQFNGIKWVGMPASSSISLDDLSNVAITAPSINQTLLFNGSTWYNGSVDFNNLINTPVIPTQLGDLSDVSVSASTQEGSVLVFRTGQWIGSVINYNDLSNTPTIPQNNSFTFLGLSDTNDIPEANGFLKWNNLSTEIEYVTSIPSSAISGLANVATTGLLSNLVDVNVNGVSNGQVLTYNSSSSTWVPTTPSTGGGVSDPTAIFSTDGNTYINTEELVDELVLKTGPSSGNVNIILGGGGKIVVEGQSPEIISETSLKLTGSNLYLNELSWPTTDGTSGQVLATDGNGNLSFITVSSGGTTILINWRGEWEETSYNINDAVSYAGSSYICVAEVAGGDISVPPSNTNLNWNILALKGEDGSFFTYTGTYDSNTEYVDKDVVYYNGSSYVVLDGQGPITGITPTDQSKWGILALAGSGGTGSGFTYKNEYNNSETYQDQDVVSYGGSSYIVSPGNGPVTGILPTDSSIWGIIALKGQDGSGTGNQSLEDLTDVSSATPTSGNVLVANGSSWSSSKLSYSQLQGLPTLSVVATSGSYNDLLDKPSNTGTFIGLSDTDTPSLPNGFLKWNAQGTSISYVQSISSESISGLATVATTGDYSDLTNTPNIPVVLDDLTDVNLVTPPVTGQALVYNGTYWLAGNAGSGSSTLASLTDVNLTTPTNNQVLSYDNTQNLWINTQIDYDDILNTPSIPVNNSFSLVGLNDTDNSAIPNAFLKWNSTGNSVEYVQSISASSITGLSTVATTGDYNDLTNLPSIPENISDLNDVDTSTAPTDGQILIYSAALGKWIPGDQSGTSPSPGGFPGEWLKINYTPGNLIGTIECSPNISYTIVDNVANNNLTLDLVFANRPYPPAGWMWYGYLVTQGRYVLKMQDTTSHPHTLELTTTENPFGTGTGKLSGFQCRVSTTGAQSYGPLQPTHAYVIFGW</sequence>
<proteinExistence type="predicted"/>
<evidence type="ECO:0000313" key="2">
    <source>
        <dbReference type="Proteomes" id="UP000316733"/>
    </source>
</evidence>
<keyword evidence="2" id="KW-1185">Reference proteome</keyword>
<name>A0A4Y5JY82_9CAUD</name>
<gene>
    <name evidence="1" type="ORF">EST35_0302</name>
</gene>
<dbReference type="Proteomes" id="UP000316733">
    <property type="component" value="Segment"/>
</dbReference>
<protein>
    <submittedName>
        <fullName evidence="1">Structural protein</fullName>
    </submittedName>
</protein>
<reference evidence="2" key="1">
    <citation type="journal article" date="2020" name="bioRxiv">
        <title>Integrative omics analysis of Pseudomonas aeruginosa virus PA5oct highlights the molecular complexity of jumbo phages.</title>
        <authorList>
            <person name="Lood C."/>
            <person name="Danis-Wlodarczyk K."/>
            <person name="Blasdel B.G."/>
            <person name="Jang H.B."/>
            <person name="Vandenheuvel D."/>
            <person name="Briers Y."/>
            <person name="Noben J.-P."/>
            <person name="van Noort V."/>
            <person name="Drulis-Kawa Z."/>
            <person name="Lavigne R."/>
        </authorList>
    </citation>
    <scope>NUCLEOTIDE SEQUENCE [LARGE SCALE GENOMIC DNA]</scope>
</reference>
<dbReference type="Gene3D" id="2.10.10.90">
    <property type="match status" value="1"/>
</dbReference>
<evidence type="ECO:0000313" key="1">
    <source>
        <dbReference type="EMBL" id="QCG76183.1"/>
    </source>
</evidence>